<dbReference type="Proteomes" id="UP000055047">
    <property type="component" value="Unassembled WGS sequence"/>
</dbReference>
<dbReference type="SUPFAM" id="SSF56925">
    <property type="entry name" value="OMPA-like"/>
    <property type="match status" value="1"/>
</dbReference>
<dbReference type="InterPro" id="IPR011250">
    <property type="entry name" value="OMP/PagP_B-barrel"/>
</dbReference>
<gene>
    <name evidence="1" type="ORF">ANAPHAGO_00393</name>
</gene>
<evidence type="ECO:0008006" key="3">
    <source>
        <dbReference type="Google" id="ProtNLM"/>
    </source>
</evidence>
<accession>A0A098EI86</accession>
<protein>
    <recommendedName>
        <fullName evidence="3">Surface antigen family protein</fullName>
    </recommendedName>
</protein>
<sequence>MLDFSHMSVALPYLRALTPVEYNIGYTRNVAFSDPFNVGYKSQMANWGFTASMLWPIFNGKYYHEFELHSSKAVPSLNVDTQHSFSIIKAMRNVYGIHDLSASSVENMLTIRSTAASYGFYRYHPINESSSLYVGTGIGIARILQYQGFRRNSEDLFGVIKNFRLGIVHKFSSGLSAYVGYTYRITSWKYKSDTIYDQDGNSITYDLQNFEFSTHGLDLGVRFSM</sequence>
<proteinExistence type="predicted"/>
<name>A0A098EI86_ANAPH</name>
<organism evidence="1 2">
    <name type="scientific">Anaplasma phagocytophilum</name>
    <name type="common">Ehrlichia phagocytophila</name>
    <dbReference type="NCBI Taxonomy" id="948"/>
    <lineage>
        <taxon>Bacteria</taxon>
        <taxon>Pseudomonadati</taxon>
        <taxon>Pseudomonadota</taxon>
        <taxon>Alphaproteobacteria</taxon>
        <taxon>Rickettsiales</taxon>
        <taxon>Anaplasmataceae</taxon>
        <taxon>Anaplasma</taxon>
        <taxon>phagocytophilum group</taxon>
    </lineage>
</organism>
<evidence type="ECO:0000313" key="1">
    <source>
        <dbReference type="EMBL" id="CEG21016.1"/>
    </source>
</evidence>
<dbReference type="EMBL" id="CCXQ01000144">
    <property type="protein sequence ID" value="CEG21016.1"/>
    <property type="molecule type" value="Genomic_DNA"/>
</dbReference>
<reference evidence="1 2" key="1">
    <citation type="submission" date="2014-09" db="EMBL/GenBank/DDBJ databases">
        <authorList>
            <person name="Loux Valentin"/>
            <person name="Dugat Thibaut"/>
        </authorList>
    </citation>
    <scope>NUCLEOTIDE SEQUENCE [LARGE SCALE GENOMIC DNA]</scope>
    <source>
        <strain evidence="1 2">BOV-10_179</strain>
    </source>
</reference>
<dbReference type="AlphaFoldDB" id="A0A098EI86"/>
<evidence type="ECO:0000313" key="2">
    <source>
        <dbReference type="Proteomes" id="UP000055047"/>
    </source>
</evidence>
<dbReference type="RefSeq" id="WP_060757968.1">
    <property type="nucleotide sequence ID" value="NZ_CCXQ01000144.1"/>
</dbReference>